<dbReference type="VEuPathDB" id="VectorBase:AFUN020781"/>
<dbReference type="AlphaFoldDB" id="A0A4Y0BMV7"/>
<evidence type="ECO:0000313" key="2">
    <source>
        <dbReference type="EnsemblMetazoa" id="AFUN020781-PA"/>
    </source>
</evidence>
<proteinExistence type="predicted"/>
<reference evidence="2" key="1">
    <citation type="submission" date="2020-05" db="UniProtKB">
        <authorList>
            <consortium name="EnsemblMetazoa"/>
        </authorList>
    </citation>
    <scope>IDENTIFICATION</scope>
    <source>
        <strain evidence="2">FUMOZ</strain>
    </source>
</reference>
<feature type="region of interest" description="Disordered" evidence="1">
    <location>
        <begin position="60"/>
        <end position="112"/>
    </location>
</feature>
<name>A0A4Y0BMV7_ANOFN</name>
<feature type="region of interest" description="Disordered" evidence="1">
    <location>
        <begin position="1"/>
        <end position="27"/>
    </location>
</feature>
<feature type="compositionally biased region" description="Low complexity" evidence="1">
    <location>
        <begin position="60"/>
        <end position="71"/>
    </location>
</feature>
<accession>A0A4Y0BMV7</accession>
<feature type="compositionally biased region" description="Pro residues" evidence="1">
    <location>
        <begin position="139"/>
        <end position="149"/>
    </location>
</feature>
<feature type="compositionally biased region" description="Basic residues" evidence="1">
    <location>
        <begin position="12"/>
        <end position="27"/>
    </location>
</feature>
<feature type="compositionally biased region" description="Polar residues" evidence="1">
    <location>
        <begin position="155"/>
        <end position="165"/>
    </location>
</feature>
<protein>
    <submittedName>
        <fullName evidence="2">Uncharacterized protein</fullName>
    </submittedName>
</protein>
<dbReference type="VEuPathDB" id="VectorBase:AFUN2_006668"/>
<sequence length="356" mass="37307">MESASMAGIVWRPRKAPKSLPRVHRPRARINSNNGIFASPSTAHDRMMVVRITGQPALGATIQQQQQQHPATSPPTQPPKLSPKPRHLIGGSVSSSSQQSKHGSNSSTLSSVSSSSSTVALLRPHQIAPLVPLHSRSATPPPPPLPPHQRPTSPAGSVSGSTGSTFARRRLSPATTNPPSLHHPHLTSIPLGSGNEPTATAGGAPPVLLLPVDQPIVPANNNTNASNPTTPVTLAAPRPENERLANEYVDTPFGRSHNNGSMVGGGGVPNIPSTGGLVPGLQQGINQQHRNLSLLVAGDTVVVPVITGQPRPTVDRTRSPIIGIGGNSDATGSEKYRDDTASRRRRQRRPVPSVSR</sequence>
<dbReference type="EnsemblMetazoa" id="AFUN020781-RA">
    <property type="protein sequence ID" value="AFUN020781-PA"/>
    <property type="gene ID" value="AFUN020781"/>
</dbReference>
<dbReference type="STRING" id="62324.A0A4Y0BMV7"/>
<feature type="compositionally biased region" description="Low complexity" evidence="1">
    <location>
        <begin position="90"/>
        <end position="112"/>
    </location>
</feature>
<organism evidence="2">
    <name type="scientific">Anopheles funestus</name>
    <name type="common">African malaria mosquito</name>
    <dbReference type="NCBI Taxonomy" id="62324"/>
    <lineage>
        <taxon>Eukaryota</taxon>
        <taxon>Metazoa</taxon>
        <taxon>Ecdysozoa</taxon>
        <taxon>Arthropoda</taxon>
        <taxon>Hexapoda</taxon>
        <taxon>Insecta</taxon>
        <taxon>Pterygota</taxon>
        <taxon>Neoptera</taxon>
        <taxon>Endopterygota</taxon>
        <taxon>Diptera</taxon>
        <taxon>Nematocera</taxon>
        <taxon>Culicoidea</taxon>
        <taxon>Culicidae</taxon>
        <taxon>Anophelinae</taxon>
        <taxon>Anopheles</taxon>
    </lineage>
</organism>
<feature type="region of interest" description="Disordered" evidence="1">
    <location>
        <begin position="133"/>
        <end position="207"/>
    </location>
</feature>
<feature type="compositionally biased region" description="Pro residues" evidence="1">
    <location>
        <begin position="72"/>
        <end position="82"/>
    </location>
</feature>
<feature type="compositionally biased region" description="Basic and acidic residues" evidence="1">
    <location>
        <begin position="332"/>
        <end position="342"/>
    </location>
</feature>
<feature type="region of interest" description="Disordered" evidence="1">
    <location>
        <begin position="309"/>
        <end position="356"/>
    </location>
</feature>
<evidence type="ECO:0000256" key="1">
    <source>
        <dbReference type="SAM" id="MobiDB-lite"/>
    </source>
</evidence>